<dbReference type="Pfam" id="PF00773">
    <property type="entry name" value="RNB"/>
    <property type="match status" value="1"/>
</dbReference>
<dbReference type="AlphaFoldDB" id="A0A1R4FWD6"/>
<dbReference type="GO" id="GO:0006402">
    <property type="term" value="P:mRNA catabolic process"/>
    <property type="evidence" value="ECO:0007669"/>
    <property type="project" value="TreeGrafter"/>
</dbReference>
<dbReference type="PANTHER" id="PTHR23355:SF9">
    <property type="entry name" value="DIS3-LIKE EXONUCLEASE 2"/>
    <property type="match status" value="1"/>
</dbReference>
<dbReference type="InterPro" id="IPR050180">
    <property type="entry name" value="RNR_Ribonuclease"/>
</dbReference>
<name>A0A1R4FWD6_9MICO</name>
<sequence>MPARKQTLTRLDNALQRSLRDVREELELPEEFPAEALAEAERLQADPPTADADMTDVPFVTIDPEGSTDLDQALHFERPGDGFVVRYAIADVPAFVEPGGALDTEARERGQTLYAADGRIPLHPASISEDAASLLPEQLRSALVWQFTLNARGEVTETALTRASIRSREQLTYETAQQRIDDGSADESLALLQTIGELRIALEQERGGASLDMPEEQVVEADGRYSIERRVLLPAEQWNAQISLMTGMAAADLMLSVGKGILRTMPAPPADDVQQFRAEAAALGFEWPEGATYGEFLRSAERDTPRSMALLQSARRLFRGAGYTVLDGSQKPEEVIQAAIGAPYAHATAPLRRLVDRYVLGHCLAISAGEPVPEWASAGLDGLPEIMQSTGQRASALERASVDLVEIAVLAGREGEQFEAVVIQQREKDARLQLVDPTTEVTCETAANPGERVTVRLVKADLQTRSLEFAAE</sequence>
<accession>A0A1R4FWD6</accession>
<evidence type="ECO:0000259" key="1">
    <source>
        <dbReference type="SMART" id="SM00955"/>
    </source>
</evidence>
<dbReference type="InterPro" id="IPR001900">
    <property type="entry name" value="RNase_II/R"/>
</dbReference>
<proteinExistence type="predicted"/>
<dbReference type="PANTHER" id="PTHR23355">
    <property type="entry name" value="RIBONUCLEASE"/>
    <property type="match status" value="1"/>
</dbReference>
<reference evidence="2 3" key="1">
    <citation type="submission" date="2017-02" db="EMBL/GenBank/DDBJ databases">
        <authorList>
            <person name="Peterson S.W."/>
        </authorList>
    </citation>
    <scope>NUCLEOTIDE SEQUENCE [LARGE SCALE GENOMIC DNA]</scope>
    <source>
        <strain evidence="2 3">LMG 22410</strain>
    </source>
</reference>
<dbReference type="SUPFAM" id="SSF50249">
    <property type="entry name" value="Nucleic acid-binding proteins"/>
    <property type="match status" value="1"/>
</dbReference>
<dbReference type="SMART" id="SM00955">
    <property type="entry name" value="RNB"/>
    <property type="match status" value="1"/>
</dbReference>
<gene>
    <name evidence="2" type="ORF">CZ674_06995</name>
</gene>
<dbReference type="InterPro" id="IPR012340">
    <property type="entry name" value="NA-bd_OB-fold"/>
</dbReference>
<dbReference type="Proteomes" id="UP000195787">
    <property type="component" value="Unassembled WGS sequence"/>
</dbReference>
<dbReference type="GeneID" id="303172961"/>
<dbReference type="InterPro" id="IPR040596">
    <property type="entry name" value="RNase_II_C_S1"/>
</dbReference>
<dbReference type="Pfam" id="PF18614">
    <property type="entry name" value="RNase_II_C_S1"/>
    <property type="match status" value="1"/>
</dbReference>
<dbReference type="GO" id="GO:0003723">
    <property type="term" value="F:RNA binding"/>
    <property type="evidence" value="ECO:0007669"/>
    <property type="project" value="InterPro"/>
</dbReference>
<protein>
    <submittedName>
        <fullName evidence="2">Ribonuclease II</fullName>
    </submittedName>
</protein>
<dbReference type="RefSeq" id="WP_086991829.1">
    <property type="nucleotide sequence ID" value="NZ_FUHU01000028.1"/>
</dbReference>
<organism evidence="2 3">
    <name type="scientific">Agrococcus casei LMG 22410</name>
    <dbReference type="NCBI Taxonomy" id="1255656"/>
    <lineage>
        <taxon>Bacteria</taxon>
        <taxon>Bacillati</taxon>
        <taxon>Actinomycetota</taxon>
        <taxon>Actinomycetes</taxon>
        <taxon>Micrococcales</taxon>
        <taxon>Microbacteriaceae</taxon>
        <taxon>Agrococcus</taxon>
    </lineage>
</organism>
<keyword evidence="3" id="KW-1185">Reference proteome</keyword>
<dbReference type="GO" id="GO:0004540">
    <property type="term" value="F:RNA nuclease activity"/>
    <property type="evidence" value="ECO:0007669"/>
    <property type="project" value="InterPro"/>
</dbReference>
<dbReference type="OrthoDB" id="5800376at2"/>
<dbReference type="EMBL" id="FUHU01000028">
    <property type="protein sequence ID" value="SJM60141.1"/>
    <property type="molecule type" value="Genomic_DNA"/>
</dbReference>
<evidence type="ECO:0000313" key="3">
    <source>
        <dbReference type="Proteomes" id="UP000195787"/>
    </source>
</evidence>
<feature type="domain" description="RNB" evidence="1">
    <location>
        <begin position="51"/>
        <end position="369"/>
    </location>
</feature>
<evidence type="ECO:0000313" key="2">
    <source>
        <dbReference type="EMBL" id="SJM60141.1"/>
    </source>
</evidence>